<evidence type="ECO:0000313" key="2">
    <source>
        <dbReference type="EMBL" id="KMS59767.1"/>
    </source>
</evidence>
<comment type="caution">
    <text evidence="2">The sequence shown here is derived from an EMBL/GenBank/DDBJ whole genome shotgun (WGS) entry which is preliminary data.</text>
</comment>
<keyword evidence="1" id="KW-0472">Membrane</keyword>
<feature type="transmembrane region" description="Helical" evidence="1">
    <location>
        <begin position="87"/>
        <end position="106"/>
    </location>
</feature>
<proteinExistence type="predicted"/>
<evidence type="ECO:0008006" key="4">
    <source>
        <dbReference type="Google" id="ProtNLM"/>
    </source>
</evidence>
<reference evidence="2 3" key="1">
    <citation type="journal article" date="2015" name="G3 (Bethesda)">
        <title>Insights into Ongoing Evolution of the Hexachlorocyclohexane Catabolic Pathway from Comparative Genomics of Ten Sphingomonadaceae Strains.</title>
        <authorList>
            <person name="Pearce S.L."/>
            <person name="Oakeshott J.G."/>
            <person name="Pandey G."/>
        </authorList>
    </citation>
    <scope>NUCLEOTIDE SEQUENCE [LARGE SCALE GENOMIC DNA]</scope>
    <source>
        <strain evidence="2 3">LL02</strain>
    </source>
</reference>
<accession>A0A0J7Y7Z5</accession>
<feature type="transmembrane region" description="Helical" evidence="1">
    <location>
        <begin position="61"/>
        <end position="80"/>
    </location>
</feature>
<organism evidence="2 3">
    <name type="scientific">Novosphingobium barchaimii LL02</name>
    <dbReference type="NCBI Taxonomy" id="1114963"/>
    <lineage>
        <taxon>Bacteria</taxon>
        <taxon>Pseudomonadati</taxon>
        <taxon>Pseudomonadota</taxon>
        <taxon>Alphaproteobacteria</taxon>
        <taxon>Sphingomonadales</taxon>
        <taxon>Sphingomonadaceae</taxon>
        <taxon>Novosphingobium</taxon>
    </lineage>
</organism>
<sequence>MLWAIKDEVQFAAYLVLFLYSMVRGAAPERLLSGVLFAMLAFDKIHHALLGGSILWHHANLGHFVIDLLVMACTFVIALHANRVYPLWVAGVEIISVFGHIYRLGLEEINRFAYDMMVVMPSYIQLVAMTLGILFHTSRRRRLGSYPSWRHSWRPMPPAGASISPTF</sequence>
<dbReference type="Proteomes" id="UP000052268">
    <property type="component" value="Unassembled WGS sequence"/>
</dbReference>
<keyword evidence="1" id="KW-0812">Transmembrane</keyword>
<evidence type="ECO:0000256" key="1">
    <source>
        <dbReference type="SAM" id="Phobius"/>
    </source>
</evidence>
<dbReference type="EMBL" id="JACU01000002">
    <property type="protein sequence ID" value="KMS59767.1"/>
    <property type="molecule type" value="Genomic_DNA"/>
</dbReference>
<evidence type="ECO:0000313" key="3">
    <source>
        <dbReference type="Proteomes" id="UP000052268"/>
    </source>
</evidence>
<name>A0A0J7Y7Z5_9SPHN</name>
<protein>
    <recommendedName>
        <fullName evidence="4">Diguanylate cyclase</fullName>
    </recommendedName>
</protein>
<keyword evidence="3" id="KW-1185">Reference proteome</keyword>
<gene>
    <name evidence="2" type="ORF">V474_11265</name>
</gene>
<dbReference type="PATRIC" id="fig|1114963.3.peg.1160"/>
<feature type="transmembrane region" description="Helical" evidence="1">
    <location>
        <begin position="112"/>
        <end position="135"/>
    </location>
</feature>
<dbReference type="AlphaFoldDB" id="A0A0J7Y7Z5"/>
<keyword evidence="1" id="KW-1133">Transmembrane helix</keyword>